<dbReference type="RefSeq" id="WP_187222951.1">
    <property type="nucleotide sequence ID" value="NZ_JABVED010000013.1"/>
</dbReference>
<dbReference type="InterPro" id="IPR029767">
    <property type="entry name" value="WecB-like"/>
</dbReference>
<dbReference type="PANTHER" id="PTHR43174:SF2">
    <property type="entry name" value="UDP-N-ACETYLGLUCOSAMINE 2-EPIMERASE"/>
    <property type="match status" value="1"/>
</dbReference>
<comment type="similarity">
    <text evidence="2 4">Belongs to the UDP-N-acetylglucosamine 2-epimerase family.</text>
</comment>
<comment type="caution">
    <text evidence="6">The sequence shown here is derived from an EMBL/GenBank/DDBJ whole genome shotgun (WGS) entry which is preliminary data.</text>
</comment>
<gene>
    <name evidence="6" type="ORF">GPZ80_22330</name>
</gene>
<evidence type="ECO:0000313" key="7">
    <source>
        <dbReference type="Proteomes" id="UP000734823"/>
    </source>
</evidence>
<feature type="domain" description="UDP-N-acetylglucosamine 2-epimerase" evidence="5">
    <location>
        <begin position="39"/>
        <end position="382"/>
    </location>
</feature>
<evidence type="ECO:0000256" key="3">
    <source>
        <dbReference type="ARBA" id="ARBA00038858"/>
    </source>
</evidence>
<keyword evidence="7" id="KW-1185">Reference proteome</keyword>
<evidence type="ECO:0000313" key="6">
    <source>
        <dbReference type="EMBL" id="MBC6449902.1"/>
    </source>
</evidence>
<dbReference type="EC" id="5.1.3.14" evidence="3"/>
<evidence type="ECO:0000256" key="4">
    <source>
        <dbReference type="RuleBase" id="RU003513"/>
    </source>
</evidence>
<dbReference type="Proteomes" id="UP000734823">
    <property type="component" value="Unassembled WGS sequence"/>
</dbReference>
<organism evidence="6 7">
    <name type="scientific">Actinokineospora xionganensis</name>
    <dbReference type="NCBI Taxonomy" id="2684470"/>
    <lineage>
        <taxon>Bacteria</taxon>
        <taxon>Bacillati</taxon>
        <taxon>Actinomycetota</taxon>
        <taxon>Actinomycetes</taxon>
        <taxon>Pseudonocardiales</taxon>
        <taxon>Pseudonocardiaceae</taxon>
        <taxon>Actinokineospora</taxon>
    </lineage>
</organism>
<name>A0ABR7LC80_9PSEU</name>
<proteinExistence type="inferred from homology"/>
<dbReference type="PANTHER" id="PTHR43174">
    <property type="entry name" value="UDP-N-ACETYLGLUCOSAMINE 2-EPIMERASE"/>
    <property type="match status" value="1"/>
</dbReference>
<evidence type="ECO:0000256" key="2">
    <source>
        <dbReference type="ARBA" id="ARBA00038209"/>
    </source>
</evidence>
<evidence type="ECO:0000259" key="5">
    <source>
        <dbReference type="Pfam" id="PF02350"/>
    </source>
</evidence>
<dbReference type="Pfam" id="PF02350">
    <property type="entry name" value="Epimerase_2"/>
    <property type="match status" value="1"/>
</dbReference>
<dbReference type="InterPro" id="IPR003331">
    <property type="entry name" value="UDP_GlcNAc_Epimerase_2_dom"/>
</dbReference>
<evidence type="ECO:0000256" key="1">
    <source>
        <dbReference type="ARBA" id="ARBA00023235"/>
    </source>
</evidence>
<reference evidence="6 7" key="1">
    <citation type="submission" date="2020-06" db="EMBL/GenBank/DDBJ databases">
        <title>Actinokineospora xiongansis sp. nov., isolated from soil of Baiyangdian.</title>
        <authorList>
            <person name="Zhang X."/>
        </authorList>
    </citation>
    <scope>NUCLEOTIDE SEQUENCE [LARGE SCALE GENOMIC DNA]</scope>
    <source>
        <strain evidence="6 7">HBU206404</strain>
    </source>
</reference>
<dbReference type="Gene3D" id="3.40.50.2000">
    <property type="entry name" value="Glycogen Phosphorylase B"/>
    <property type="match status" value="2"/>
</dbReference>
<sequence>MPNTLVPLPAPEPGRMPHVCLVAGDAPAAVKIAPIVAAMRRSARVRPLVIACGDQTEEVVEALSAFGILPSLVVESTLDGQTTQGAAWLLNTLDRVYADLAPDAVFVQGDNAIAFSAAMAAFWRRIPVVHLDAGVRSHDLTAPFPQEGHRRLIAQISSLHLAATADAAANLACEAHGGPKVVTVGSTAVDAGFGAIERHHEHADDRVRALEEAVLHGGSRMVLVCLDSTRWSQDDLAAVLHGVADLVLATPDLEVVLPAAYDSELRLVADDVLGRLVRVTIIDPVDHTDQVCLLSIAAAVVTDSNVLAEQAPSFGVPVLVLVGGVGAWAEPERPGYPWTASPERGLVARIAEKLVLSQVERLAVPPAHNPFGDGFAAVRCEQAVEWLLGLRSRPREFAPEL</sequence>
<accession>A0ABR7LC80</accession>
<protein>
    <recommendedName>
        <fullName evidence="3">UDP-N-acetylglucosamine 2-epimerase (non-hydrolyzing)</fullName>
        <ecNumber evidence="3">5.1.3.14</ecNumber>
    </recommendedName>
</protein>
<dbReference type="SUPFAM" id="SSF53756">
    <property type="entry name" value="UDP-Glycosyltransferase/glycogen phosphorylase"/>
    <property type="match status" value="1"/>
</dbReference>
<keyword evidence="1 4" id="KW-0413">Isomerase</keyword>
<dbReference type="EMBL" id="JABVED010000013">
    <property type="protein sequence ID" value="MBC6449902.1"/>
    <property type="molecule type" value="Genomic_DNA"/>
</dbReference>